<keyword evidence="4" id="KW-1185">Reference proteome</keyword>
<feature type="region of interest" description="Disordered" evidence="1">
    <location>
        <begin position="1045"/>
        <end position="1084"/>
    </location>
</feature>
<evidence type="ECO:0000313" key="3">
    <source>
        <dbReference type="EMBL" id="CAH1238705.1"/>
    </source>
</evidence>
<feature type="compositionally biased region" description="Basic and acidic residues" evidence="1">
    <location>
        <begin position="609"/>
        <end position="640"/>
    </location>
</feature>
<feature type="region of interest" description="Disordered" evidence="1">
    <location>
        <begin position="787"/>
        <end position="826"/>
    </location>
</feature>
<evidence type="ECO:0000259" key="2">
    <source>
        <dbReference type="Pfam" id="PF10505"/>
    </source>
</evidence>
<dbReference type="GO" id="GO:0042796">
    <property type="term" value="P:snRNA transcription by RNA polymerase III"/>
    <property type="evidence" value="ECO:0007669"/>
    <property type="project" value="TreeGrafter"/>
</dbReference>
<sequence length="1084" mass="121174">MELNWDTPLINGQQSFFTETRYNQLSIAPTFSEVLGVQDPHPSQGKERLQSQTAETSERSQTQAELQNVQATAVQQPNASVKPPATYPVPRIPFPRLSTLMHVEQKTYMELFRKYQFYNPARPPGPIEMREIQQFRDLQMKVGPEQEEFMRYLEFVATQSPQDYSFMQPQARKYMQEVLAASNRSIPMMGYPQFYKVYQTVGISTVGFKTDPVMRHVKTLLEMGSVPGLKLPKANETAKILPSYEEIVDHKPVDSAANADKNTTQKELSKDENAEKLAAKYGAHIVLSAGALCTLLDNHAPHYQEQWELPVTVKESTSTGDGNVTCTTKTVIIDKPLPKKKITTREKNTLFHSIALELLLTDKSAGTALEKLRSDRYTDMVSLDAPLEEVEPSSTLEKDTQQDETKEKMGNRTCPEREEEDLLGNNQDLTDLDTFGEGSRRRILKKTSAKPHAVQTTKISPEKEDCFSETRPVNLKEVNSRDVQCRENVVDSTSPKIEVTENEPQTEPKDTEEETKSKVTTSTQVALDSDVNSQRKEVQLKEEEGKSEVKKKEETKKLAGRGYLSQDSDSDLGLTIVTDSDSQGEGSPVKRQKKVSETETLESNVDNEETQHRIEDKPQFKEIGQESSENKDEGDNDSKVIESAMTGMTLRSRRSTGQAKSSLMSPPPVKRQRTEEPSTGEGKVDKGSPSKTGEKSKTSSQKKSTYSDDSSDDTVQAKTPQVIKESEDKSDASDEKTAAADPAVQIPEEGGAASRQSGAVAEPESEGKEGVLDTVGQIMQLQENLQKFQPEKKQGQVKPSIPRGVALPRQPSSCQQSAPSGVKPAPHSREQLEYCLPVDLKLCHESLQDYTRPDKHNVVYSLMSFGKLLLLVRSDLPAICRATGGLFKWFAHVRPKLEYQPDFGVEQLTPGEMCREWICTYIMPPDSRLIRVRINAFTSEVMLVEQLKHNQILDHRVHYSPGTAMKMLLSVLEKVQSLPPGTFLLTHNPGDVHICIYQGLDSSSSKKGAYDLYGAHQQAAATPITETRPPWVPLDPSIILPQHWQNGRVPATFEPRPPNPPPCKQWQPQAGKKKGKKKKKSKQT</sequence>
<feature type="compositionally biased region" description="Low complexity" evidence="1">
    <location>
        <begin position="698"/>
        <end position="708"/>
    </location>
</feature>
<feature type="compositionally biased region" description="Polar residues" evidence="1">
    <location>
        <begin position="655"/>
        <end position="664"/>
    </location>
</feature>
<gene>
    <name evidence="3" type="primary">ICE2</name>
    <name evidence="3" type="ORF">BLAG_LOCUS3194</name>
</gene>
<feature type="compositionally biased region" description="Basic and acidic residues" evidence="1">
    <location>
        <begin position="478"/>
        <end position="489"/>
    </location>
</feature>
<feature type="compositionally biased region" description="Basic and acidic residues" evidence="1">
    <location>
        <begin position="533"/>
        <end position="557"/>
    </location>
</feature>
<accession>A0A8J9W3U1</accession>
<dbReference type="PANTHER" id="PTHR14633">
    <property type="entry name" value="LITTLE ELONGATION COMPLEX SUBUNIT 2"/>
    <property type="match status" value="1"/>
</dbReference>
<dbReference type="Pfam" id="PF10505">
    <property type="entry name" value="NARG2_C"/>
    <property type="match status" value="1"/>
</dbReference>
<name>A0A8J9W3U1_BRALA</name>
<feature type="compositionally biased region" description="Polar residues" evidence="1">
    <location>
        <begin position="50"/>
        <end position="60"/>
    </location>
</feature>
<proteinExistence type="predicted"/>
<feature type="compositionally biased region" description="Basic residues" evidence="1">
    <location>
        <begin position="1071"/>
        <end position="1084"/>
    </location>
</feature>
<feature type="compositionally biased region" description="Polar residues" evidence="1">
    <location>
        <begin position="810"/>
        <end position="819"/>
    </location>
</feature>
<dbReference type="EMBL" id="OV696695">
    <property type="protein sequence ID" value="CAH1238705.1"/>
    <property type="molecule type" value="Genomic_DNA"/>
</dbReference>
<evidence type="ECO:0000313" key="4">
    <source>
        <dbReference type="Proteomes" id="UP000838412"/>
    </source>
</evidence>
<feature type="compositionally biased region" description="Basic and acidic residues" evidence="1">
    <location>
        <begin position="724"/>
        <end position="738"/>
    </location>
</feature>
<dbReference type="Proteomes" id="UP000838412">
    <property type="component" value="Chromosome 10"/>
</dbReference>
<feature type="region of interest" description="Disordered" evidence="1">
    <location>
        <begin position="252"/>
        <end position="271"/>
    </location>
</feature>
<feature type="compositionally biased region" description="Basic and acidic residues" evidence="1">
    <location>
        <begin position="506"/>
        <end position="517"/>
    </location>
</feature>
<feature type="compositionally biased region" description="Basic and acidic residues" evidence="1">
    <location>
        <begin position="396"/>
        <end position="416"/>
    </location>
</feature>
<dbReference type="GO" id="GO:0045945">
    <property type="term" value="P:positive regulation of transcription by RNA polymerase III"/>
    <property type="evidence" value="ECO:0007669"/>
    <property type="project" value="TreeGrafter"/>
</dbReference>
<organism evidence="3 4">
    <name type="scientific">Branchiostoma lanceolatum</name>
    <name type="common">Common lancelet</name>
    <name type="synonym">Amphioxus lanceolatum</name>
    <dbReference type="NCBI Taxonomy" id="7740"/>
    <lineage>
        <taxon>Eukaryota</taxon>
        <taxon>Metazoa</taxon>
        <taxon>Chordata</taxon>
        <taxon>Cephalochordata</taxon>
        <taxon>Leptocardii</taxon>
        <taxon>Amphioxiformes</taxon>
        <taxon>Branchiostomatidae</taxon>
        <taxon>Branchiostoma</taxon>
    </lineage>
</organism>
<dbReference type="AlphaFoldDB" id="A0A8J9W3U1"/>
<dbReference type="OrthoDB" id="6288737at2759"/>
<feature type="compositionally biased region" description="Basic and acidic residues" evidence="1">
    <location>
        <begin position="672"/>
        <end position="697"/>
    </location>
</feature>
<feature type="domain" description="Little elongation complex subunit 2 C-terminal" evidence="2">
    <location>
        <begin position="848"/>
        <end position="1055"/>
    </location>
</feature>
<feature type="region of interest" description="Disordered" evidence="1">
    <location>
        <begin position="385"/>
        <end position="421"/>
    </location>
</feature>
<feature type="region of interest" description="Disordered" evidence="1">
    <location>
        <begin position="36"/>
        <end position="60"/>
    </location>
</feature>
<feature type="region of interest" description="Disordered" evidence="1">
    <location>
        <begin position="442"/>
        <end position="769"/>
    </location>
</feature>
<dbReference type="InterPro" id="IPR019535">
    <property type="entry name" value="ICE2_C"/>
</dbReference>
<protein>
    <submittedName>
        <fullName evidence="3">ICE2 protein</fullName>
    </submittedName>
</protein>
<dbReference type="GO" id="GO:0042795">
    <property type="term" value="P:snRNA transcription by RNA polymerase II"/>
    <property type="evidence" value="ECO:0007669"/>
    <property type="project" value="TreeGrafter"/>
</dbReference>
<evidence type="ECO:0000256" key="1">
    <source>
        <dbReference type="SAM" id="MobiDB-lite"/>
    </source>
</evidence>
<reference evidence="3" key="1">
    <citation type="submission" date="2022-01" db="EMBL/GenBank/DDBJ databases">
        <authorList>
            <person name="Braso-Vives M."/>
        </authorList>
    </citation>
    <scope>NUCLEOTIDE SEQUENCE</scope>
</reference>
<dbReference type="GO" id="GO:0008023">
    <property type="term" value="C:transcription elongation factor complex"/>
    <property type="evidence" value="ECO:0007669"/>
    <property type="project" value="InterPro"/>
</dbReference>
<dbReference type="PANTHER" id="PTHR14633:SF3">
    <property type="entry name" value="LITTLE ELONGATION COMPLEX SUBUNIT 2"/>
    <property type="match status" value="1"/>
</dbReference>